<evidence type="ECO:0000259" key="1">
    <source>
        <dbReference type="PROSITE" id="PS50181"/>
    </source>
</evidence>
<proteinExistence type="predicted"/>
<reference evidence="2 3" key="1">
    <citation type="submission" date="2017-09" db="EMBL/GenBank/DDBJ databases">
        <authorList>
            <consortium name="International Durum Wheat Genome Sequencing Consortium (IDWGSC)"/>
            <person name="Milanesi L."/>
        </authorList>
    </citation>
    <scope>NUCLEOTIDE SEQUENCE [LARGE SCALE GENOMIC DNA]</scope>
    <source>
        <strain evidence="3">cv. Svevo</strain>
    </source>
</reference>
<dbReference type="PROSITE" id="PS50181">
    <property type="entry name" value="FBOX"/>
    <property type="match status" value="1"/>
</dbReference>
<name>A0A9R1PNF2_TRITD</name>
<dbReference type="Proteomes" id="UP000324705">
    <property type="component" value="Chromosome 2B"/>
</dbReference>
<dbReference type="Pfam" id="PF00646">
    <property type="entry name" value="F-box"/>
    <property type="match status" value="1"/>
</dbReference>
<dbReference type="InterPro" id="IPR001810">
    <property type="entry name" value="F-box_dom"/>
</dbReference>
<dbReference type="Gramene" id="TRITD2Bv1G126650.1">
    <property type="protein sequence ID" value="TRITD2Bv1G126650.1"/>
    <property type="gene ID" value="TRITD2Bv1G126650"/>
</dbReference>
<sequence>MTPPPQPQPQPSHDSLPALPDDLIVEILLRLPPDEPEYLFRASLVCKLWGNLLSGRAFRRRYREFHQALPVLGFFRNLSGLARFVPTTAFRPPDSGKSFAFDCRHGRVLLSDRSFPDSFTLWDPMTNEKQRVRHPAIRGSCYNAGVFCATPGCDHLDCHGGPFLVAFVGTDADDDGARACLYSSETGVWSSPSYVEFGYELDSYVDSMPPVMVGDALYFTCGTGSLILRYNLGGDRGLSVIDAMDVYEGGDNQDGGGVVIMPVENGGLGLAVLNMFTLYLWVLKTGPGRAARWKKSGVIKLDMLSIGDPRHSLCLLSAFAKGRASDVIFVSTHAGVFMIELKSEQVTKVCEKGLFNVFPYMSFCTPGRANGRLPSPATTQL</sequence>
<protein>
    <recommendedName>
        <fullName evidence="1">F-box domain-containing protein</fullName>
    </recommendedName>
</protein>
<organism evidence="2 3">
    <name type="scientific">Triticum turgidum subsp. durum</name>
    <name type="common">Durum wheat</name>
    <name type="synonym">Triticum durum</name>
    <dbReference type="NCBI Taxonomy" id="4567"/>
    <lineage>
        <taxon>Eukaryota</taxon>
        <taxon>Viridiplantae</taxon>
        <taxon>Streptophyta</taxon>
        <taxon>Embryophyta</taxon>
        <taxon>Tracheophyta</taxon>
        <taxon>Spermatophyta</taxon>
        <taxon>Magnoliopsida</taxon>
        <taxon>Liliopsida</taxon>
        <taxon>Poales</taxon>
        <taxon>Poaceae</taxon>
        <taxon>BOP clade</taxon>
        <taxon>Pooideae</taxon>
        <taxon>Triticodae</taxon>
        <taxon>Triticeae</taxon>
        <taxon>Triticinae</taxon>
        <taxon>Triticum</taxon>
    </lineage>
</organism>
<keyword evidence="3" id="KW-1185">Reference proteome</keyword>
<dbReference type="PANTHER" id="PTHR32133">
    <property type="entry name" value="OS07G0120400 PROTEIN"/>
    <property type="match status" value="1"/>
</dbReference>
<dbReference type="SUPFAM" id="SSF81383">
    <property type="entry name" value="F-box domain"/>
    <property type="match status" value="1"/>
</dbReference>
<evidence type="ECO:0000313" key="2">
    <source>
        <dbReference type="EMBL" id="VAH46452.1"/>
    </source>
</evidence>
<feature type="domain" description="F-box" evidence="1">
    <location>
        <begin position="13"/>
        <end position="65"/>
    </location>
</feature>
<dbReference type="Pfam" id="PF23635">
    <property type="entry name" value="Beta-prop_AT5G49610-like"/>
    <property type="match status" value="1"/>
</dbReference>
<accession>A0A9R1PNF2</accession>
<dbReference type="InterPro" id="IPR036047">
    <property type="entry name" value="F-box-like_dom_sf"/>
</dbReference>
<evidence type="ECO:0000313" key="3">
    <source>
        <dbReference type="Proteomes" id="UP000324705"/>
    </source>
</evidence>
<dbReference type="Gene3D" id="1.20.1280.50">
    <property type="match status" value="1"/>
</dbReference>
<dbReference type="EMBL" id="LT934114">
    <property type="protein sequence ID" value="VAH46452.1"/>
    <property type="molecule type" value="Genomic_DNA"/>
</dbReference>
<gene>
    <name evidence="2" type="ORF">TRITD_2Bv1G126650</name>
</gene>
<dbReference type="SMART" id="SM00256">
    <property type="entry name" value="FBOX"/>
    <property type="match status" value="1"/>
</dbReference>
<dbReference type="AlphaFoldDB" id="A0A9R1PNF2"/>
<dbReference type="PANTHER" id="PTHR32133:SF322">
    <property type="entry name" value="F-BOX DOMAIN-CONTAINING PROTEIN"/>
    <property type="match status" value="1"/>
</dbReference>
<dbReference type="SUPFAM" id="SSF50965">
    <property type="entry name" value="Galactose oxidase, central domain"/>
    <property type="match status" value="1"/>
</dbReference>
<dbReference type="InterPro" id="IPR056594">
    <property type="entry name" value="AT5G49610-like_b-prop"/>
</dbReference>
<dbReference type="InterPro" id="IPR011043">
    <property type="entry name" value="Gal_Oxase/kelch_b-propeller"/>
</dbReference>